<evidence type="ECO:0000256" key="2">
    <source>
        <dbReference type="SAM" id="SignalP"/>
    </source>
</evidence>
<dbReference type="STRING" id="1300341.I595_924"/>
<feature type="chain" id="PRO_5006135318" evidence="2">
    <location>
        <begin position="23"/>
        <end position="68"/>
    </location>
</feature>
<keyword evidence="4" id="KW-1185">Reference proteome</keyword>
<evidence type="ECO:0000313" key="3">
    <source>
        <dbReference type="EMBL" id="KPM32506.1"/>
    </source>
</evidence>
<keyword evidence="2" id="KW-0732">Signal</keyword>
<dbReference type="RefSeq" id="WP_054558160.1">
    <property type="nucleotide sequence ID" value="NZ_LDJX01000002.1"/>
</dbReference>
<keyword evidence="1" id="KW-1133">Transmembrane helix</keyword>
<proteinExistence type="predicted"/>
<protein>
    <submittedName>
        <fullName evidence="3">Uncharacterized protein</fullName>
    </submittedName>
</protein>
<feature type="transmembrane region" description="Helical" evidence="1">
    <location>
        <begin position="32"/>
        <end position="48"/>
    </location>
</feature>
<evidence type="ECO:0000256" key="1">
    <source>
        <dbReference type="SAM" id="Phobius"/>
    </source>
</evidence>
<organism evidence="3 4">
    <name type="scientific">Croceitalea dokdonensis DOKDO 023</name>
    <dbReference type="NCBI Taxonomy" id="1300341"/>
    <lineage>
        <taxon>Bacteria</taxon>
        <taxon>Pseudomonadati</taxon>
        <taxon>Bacteroidota</taxon>
        <taxon>Flavobacteriia</taxon>
        <taxon>Flavobacteriales</taxon>
        <taxon>Flavobacteriaceae</taxon>
        <taxon>Croceitalea</taxon>
    </lineage>
</organism>
<dbReference type="AlphaFoldDB" id="A0A0P7B2K5"/>
<accession>A0A0P7B2K5</accession>
<keyword evidence="1" id="KW-0812">Transmembrane</keyword>
<name>A0A0P7B2K5_9FLAO</name>
<reference evidence="3 4" key="1">
    <citation type="submission" date="2015-09" db="EMBL/GenBank/DDBJ databases">
        <title>Genome sequence of the marine flavobacterium Croceitalea dokdonensis DOKDO 023 that contains proton- and sodium-pumping rhodopsins.</title>
        <authorList>
            <person name="Kwon S.-K."/>
            <person name="Lee H.K."/>
            <person name="Kwak M.-J."/>
            <person name="Kim J.F."/>
        </authorList>
    </citation>
    <scope>NUCLEOTIDE SEQUENCE [LARGE SCALE GENOMIC DNA]</scope>
    <source>
        <strain evidence="3 4">DOKDO 023</strain>
    </source>
</reference>
<sequence>MKKPIRNALYGAAALLLASALASQFNAGKQVWTIFMVASSVVAIIWGVKEDRKLYGCLKKRRKSKSKL</sequence>
<gene>
    <name evidence="3" type="ORF">I595_924</name>
</gene>
<dbReference type="EMBL" id="LDJX01000002">
    <property type="protein sequence ID" value="KPM32506.1"/>
    <property type="molecule type" value="Genomic_DNA"/>
</dbReference>
<evidence type="ECO:0000313" key="4">
    <source>
        <dbReference type="Proteomes" id="UP000050280"/>
    </source>
</evidence>
<comment type="caution">
    <text evidence="3">The sequence shown here is derived from an EMBL/GenBank/DDBJ whole genome shotgun (WGS) entry which is preliminary data.</text>
</comment>
<dbReference type="Proteomes" id="UP000050280">
    <property type="component" value="Unassembled WGS sequence"/>
</dbReference>
<keyword evidence="1" id="KW-0472">Membrane</keyword>
<feature type="signal peptide" evidence="2">
    <location>
        <begin position="1"/>
        <end position="22"/>
    </location>
</feature>